<name>A0ABX5R3E8_9GAMM</name>
<keyword evidence="4" id="KW-0808">Transferase</keyword>
<comment type="catalytic activity">
    <reaction evidence="6">
        <text>(sulfur carrier)-H + L-cysteine = (sulfur carrier)-SH + L-alanine</text>
        <dbReference type="Rhea" id="RHEA:43892"/>
        <dbReference type="Rhea" id="RHEA-COMP:14737"/>
        <dbReference type="Rhea" id="RHEA-COMP:14739"/>
        <dbReference type="ChEBI" id="CHEBI:29917"/>
        <dbReference type="ChEBI" id="CHEBI:35235"/>
        <dbReference type="ChEBI" id="CHEBI:57972"/>
        <dbReference type="ChEBI" id="CHEBI:64428"/>
        <dbReference type="EC" id="2.8.1.7"/>
    </reaction>
</comment>
<evidence type="ECO:0000256" key="3">
    <source>
        <dbReference type="ARBA" id="ARBA00012239"/>
    </source>
</evidence>
<organism evidence="9 10">
    <name type="scientific">Yersinia hibernica</name>
    <dbReference type="NCBI Taxonomy" id="2339259"/>
    <lineage>
        <taxon>Bacteria</taxon>
        <taxon>Pseudomonadati</taxon>
        <taxon>Pseudomonadota</taxon>
        <taxon>Gammaproteobacteria</taxon>
        <taxon>Enterobacterales</taxon>
        <taxon>Yersiniaceae</taxon>
        <taxon>Yersinia</taxon>
    </lineage>
</organism>
<dbReference type="Gene3D" id="3.90.1150.10">
    <property type="entry name" value="Aspartate Aminotransferase, domain 1"/>
    <property type="match status" value="1"/>
</dbReference>
<evidence type="ECO:0000256" key="2">
    <source>
        <dbReference type="ARBA" id="ARBA00010447"/>
    </source>
</evidence>
<evidence type="ECO:0000256" key="6">
    <source>
        <dbReference type="ARBA" id="ARBA00050776"/>
    </source>
</evidence>
<evidence type="ECO:0000256" key="5">
    <source>
        <dbReference type="ARBA" id="ARBA00022898"/>
    </source>
</evidence>
<accession>A0ABX5R3E8</accession>
<sequence>MRQFRSEPKDANNRMKSFNPTDFRLEFPAISDEIIYLDSAATALKPRAMIEAIQLFYQQDSATVHRSQHQSALSLTVRFEETRQQVADFINAPEAENIVWTRGTTEAINLVAQSYARPRLQTGDEIIVSEAEHHANLIPWLMVAEQTGARIIKWPIGLDYLPDLQQLPQLLNHKTRILALGQMSNVTGGRPPLAEAIELAHQYGCIVMVDGAQGIVHSPADVQALDIDFYAFSAHKLYGPTGLGALYGKAELLQEMPAWQGGGKMLTHASFGGFTPHEVPYRFEAGTPNIAGVIGLSAVLSWLEHIDLDEAEIYSQHLATLAEHKLAKLPGFRSFRCQQSSLLAFTFDGVHHSDLVTLLAEQGIALRAGQHCAQPLMAALGVSGSLRASFAAYNTENDVETLCIALGKALELLQD</sequence>
<evidence type="ECO:0000256" key="7">
    <source>
        <dbReference type="RuleBase" id="RU004504"/>
    </source>
</evidence>
<dbReference type="PROSITE" id="PS00595">
    <property type="entry name" value="AA_TRANSFER_CLASS_5"/>
    <property type="match status" value="1"/>
</dbReference>
<comment type="cofactor">
    <cofactor evidence="1 7">
        <name>pyridoxal 5'-phosphate</name>
        <dbReference type="ChEBI" id="CHEBI:597326"/>
    </cofactor>
</comment>
<evidence type="ECO:0000259" key="8">
    <source>
        <dbReference type="Pfam" id="PF00266"/>
    </source>
</evidence>
<dbReference type="EMBL" id="CP032487">
    <property type="protein sequence ID" value="QAX80141.1"/>
    <property type="molecule type" value="Genomic_DNA"/>
</dbReference>
<dbReference type="InterPro" id="IPR010970">
    <property type="entry name" value="Cys_dSase_SufS"/>
</dbReference>
<gene>
    <name evidence="9" type="primary">csdA</name>
    <name evidence="9" type="ORF">D5F51_17290</name>
</gene>
<dbReference type="PANTHER" id="PTHR43586:SF8">
    <property type="entry name" value="CYSTEINE DESULFURASE 1, CHLOROPLASTIC"/>
    <property type="match status" value="1"/>
</dbReference>
<feature type="domain" description="Aminotransferase class V" evidence="8">
    <location>
        <begin position="35"/>
        <end position="402"/>
    </location>
</feature>
<dbReference type="InterPro" id="IPR015424">
    <property type="entry name" value="PyrdxlP-dep_Trfase"/>
</dbReference>
<dbReference type="InterPro" id="IPR015422">
    <property type="entry name" value="PyrdxlP-dep_Trfase_small"/>
</dbReference>
<dbReference type="InterPro" id="IPR022471">
    <property type="entry name" value="Cys_desulphurase_CdsA"/>
</dbReference>
<dbReference type="EC" id="2.8.1.7" evidence="3"/>
<proteinExistence type="inferred from homology"/>
<dbReference type="NCBIfam" id="TIGR03392">
    <property type="entry name" value="FeS_syn_CsdA"/>
    <property type="match status" value="1"/>
</dbReference>
<evidence type="ECO:0000256" key="1">
    <source>
        <dbReference type="ARBA" id="ARBA00001933"/>
    </source>
</evidence>
<dbReference type="InterPro" id="IPR015421">
    <property type="entry name" value="PyrdxlP-dep_Trfase_major"/>
</dbReference>
<dbReference type="CDD" id="cd06453">
    <property type="entry name" value="SufS_like"/>
    <property type="match status" value="1"/>
</dbReference>
<dbReference type="NCBIfam" id="NF008126">
    <property type="entry name" value="PRK10874.1"/>
    <property type="match status" value="1"/>
</dbReference>
<keyword evidence="5" id="KW-0663">Pyridoxal phosphate</keyword>
<dbReference type="SUPFAM" id="SSF53383">
    <property type="entry name" value="PLP-dependent transferases"/>
    <property type="match status" value="1"/>
</dbReference>
<protein>
    <recommendedName>
        <fullName evidence="3">cysteine desulfurase</fullName>
        <ecNumber evidence="3">2.8.1.7</ecNumber>
    </recommendedName>
</protein>
<reference evidence="10" key="1">
    <citation type="submission" date="2018-09" db="EMBL/GenBank/DDBJ databases">
        <title>Yersinia hibernicus sp. nov.</title>
        <authorList>
            <person name="Nguyen S.V."/>
            <person name="Mundanda D.M."/>
            <person name="Anes J."/>
            <person name="Fanning S."/>
        </authorList>
    </citation>
    <scope>NUCLEOTIDE SEQUENCE [LARGE SCALE GENOMIC DNA]</scope>
    <source>
        <strain evidence="10">CFS1934</strain>
    </source>
</reference>
<dbReference type="InterPro" id="IPR020578">
    <property type="entry name" value="Aminotrans_V_PyrdxlP_BS"/>
</dbReference>
<evidence type="ECO:0000313" key="9">
    <source>
        <dbReference type="EMBL" id="QAX80141.1"/>
    </source>
</evidence>
<dbReference type="InterPro" id="IPR000192">
    <property type="entry name" value="Aminotrans_V_dom"/>
</dbReference>
<dbReference type="PANTHER" id="PTHR43586">
    <property type="entry name" value="CYSTEINE DESULFURASE"/>
    <property type="match status" value="1"/>
</dbReference>
<dbReference type="Gene3D" id="3.40.640.10">
    <property type="entry name" value="Type I PLP-dependent aspartate aminotransferase-like (Major domain)"/>
    <property type="match status" value="1"/>
</dbReference>
<comment type="similarity">
    <text evidence="2">Belongs to the class-V pyridoxal-phosphate-dependent aminotransferase family. Csd subfamily.</text>
</comment>
<keyword evidence="10" id="KW-1185">Reference proteome</keyword>
<evidence type="ECO:0000313" key="10">
    <source>
        <dbReference type="Proteomes" id="UP000288804"/>
    </source>
</evidence>
<evidence type="ECO:0000256" key="4">
    <source>
        <dbReference type="ARBA" id="ARBA00022679"/>
    </source>
</evidence>
<dbReference type="Proteomes" id="UP000288804">
    <property type="component" value="Chromosome"/>
</dbReference>
<dbReference type="Pfam" id="PF00266">
    <property type="entry name" value="Aminotran_5"/>
    <property type="match status" value="1"/>
</dbReference>